<dbReference type="InterPro" id="IPR036249">
    <property type="entry name" value="Thioredoxin-like_sf"/>
</dbReference>
<dbReference type="CDD" id="cd02947">
    <property type="entry name" value="TRX_family"/>
    <property type="match status" value="1"/>
</dbReference>
<keyword evidence="3" id="KW-1185">Reference proteome</keyword>
<dbReference type="Pfam" id="PF00085">
    <property type="entry name" value="Thioredoxin"/>
    <property type="match status" value="1"/>
</dbReference>
<reference evidence="2 3" key="1">
    <citation type="submission" date="2020-08" db="EMBL/GenBank/DDBJ databases">
        <title>A Genomic Blueprint of the Chicken Gut Microbiome.</title>
        <authorList>
            <person name="Gilroy R."/>
            <person name="Ravi A."/>
            <person name="Getino M."/>
            <person name="Pursley I."/>
            <person name="Horton D.L."/>
            <person name="Alikhan N.-F."/>
            <person name="Baker D."/>
            <person name="Gharbi K."/>
            <person name="Hall N."/>
            <person name="Watson M."/>
            <person name="Adriaenssens E.M."/>
            <person name="Foster-Nyarko E."/>
            <person name="Jarju S."/>
            <person name="Secka A."/>
            <person name="Antonio M."/>
            <person name="Oren A."/>
            <person name="Chaudhuri R."/>
            <person name="La Ragione R.M."/>
            <person name="Hildebrand F."/>
            <person name="Pallen M.J."/>
        </authorList>
    </citation>
    <scope>NUCLEOTIDE SEQUENCE [LARGE SCALE GENOMIC DNA]</scope>
    <source>
        <strain evidence="2 3">Sa2BVA3</strain>
    </source>
</reference>
<evidence type="ECO:0000313" key="2">
    <source>
        <dbReference type="EMBL" id="MBD7988710.1"/>
    </source>
</evidence>
<evidence type="ECO:0000313" key="3">
    <source>
        <dbReference type="Proteomes" id="UP000647183"/>
    </source>
</evidence>
<accession>A0ABR8ULI8</accession>
<dbReference type="SUPFAM" id="SSF52833">
    <property type="entry name" value="Thioredoxin-like"/>
    <property type="match status" value="1"/>
</dbReference>
<name>A0ABR8ULI8_9GAMM</name>
<dbReference type="RefSeq" id="WP_191729892.1">
    <property type="nucleotide sequence ID" value="NZ_JACSQJ010000007.1"/>
</dbReference>
<dbReference type="PROSITE" id="PS51352">
    <property type="entry name" value="THIOREDOXIN_2"/>
    <property type="match status" value="1"/>
</dbReference>
<proteinExistence type="predicted"/>
<dbReference type="Gene3D" id="3.40.30.10">
    <property type="entry name" value="Glutaredoxin"/>
    <property type="match status" value="1"/>
</dbReference>
<feature type="domain" description="Thioredoxin" evidence="1">
    <location>
        <begin position="1"/>
        <end position="117"/>
    </location>
</feature>
<dbReference type="InterPro" id="IPR013766">
    <property type="entry name" value="Thioredoxin_domain"/>
</dbReference>
<sequence length="117" mass="12794">MATDADAGSYQGGYAADEPVRSDLDAMEGTLLLEFGAPWCGHCQAAQPALRALLSRRWNVRHLKIEDGRGRPLGRSFGVKLWPTLVLVRSGMELVRVVRPVADADLEPLRDALARTP</sequence>
<dbReference type="EMBL" id="JACSQJ010000007">
    <property type="protein sequence ID" value="MBD7988710.1"/>
    <property type="molecule type" value="Genomic_DNA"/>
</dbReference>
<comment type="caution">
    <text evidence="2">The sequence shown here is derived from an EMBL/GenBank/DDBJ whole genome shotgun (WGS) entry which is preliminary data.</text>
</comment>
<organism evidence="2 3">
    <name type="scientific">Luteimonas colneyensis</name>
    <dbReference type="NCBI Taxonomy" id="2762230"/>
    <lineage>
        <taxon>Bacteria</taxon>
        <taxon>Pseudomonadati</taxon>
        <taxon>Pseudomonadota</taxon>
        <taxon>Gammaproteobacteria</taxon>
        <taxon>Lysobacterales</taxon>
        <taxon>Lysobacteraceae</taxon>
        <taxon>Luteimonas</taxon>
    </lineage>
</organism>
<gene>
    <name evidence="2" type="ORF">H9645_11800</name>
</gene>
<evidence type="ECO:0000259" key="1">
    <source>
        <dbReference type="PROSITE" id="PS51352"/>
    </source>
</evidence>
<protein>
    <submittedName>
        <fullName evidence="2">Thioredoxin family protein</fullName>
    </submittedName>
</protein>
<dbReference type="Proteomes" id="UP000647183">
    <property type="component" value="Unassembled WGS sequence"/>
</dbReference>